<evidence type="ECO:0000256" key="1">
    <source>
        <dbReference type="SAM" id="MobiDB-lite"/>
    </source>
</evidence>
<dbReference type="PANTHER" id="PTHR36867:SF1">
    <property type="entry name" value="RIKEN CDNA 2610318N02 GENE"/>
    <property type="match status" value="1"/>
</dbReference>
<proteinExistence type="predicted"/>
<sequence length="281" mass="31359">MMEILGEFDNESPLYISFCSRISPEEFERQSLSYTQKSLQELYSKMEQNPGICASVVRKRKQLEKEEAGLASYLKAKFSSLFNGGNPLEIEEMEEEVEQLKCEMQMASNYAFAAKRTSQWLLERRSRRSIPSGKCCLCRARTPEPTTPPMPKIFGPYTTQTESSTDLKTPWAGLSSVNQKSLVNLHPLMLNAGGHRSSFQGSDSFGRPKPSSFPRPSGGSGSESFQGTSPSGAASGLNLLLCWKSQESQKKTERKMKPQGLVPTRPGPKRLFMYGKMILSK</sequence>
<gene>
    <name evidence="2" type="ORF">JRQ81_007577</name>
</gene>
<evidence type="ECO:0000313" key="2">
    <source>
        <dbReference type="EMBL" id="KAJ7309530.1"/>
    </source>
</evidence>
<evidence type="ECO:0000313" key="3">
    <source>
        <dbReference type="Proteomes" id="UP001142489"/>
    </source>
</evidence>
<protein>
    <submittedName>
        <fullName evidence="2">Uncharacterized protein</fullName>
    </submittedName>
</protein>
<feature type="compositionally biased region" description="Low complexity" evidence="1">
    <location>
        <begin position="204"/>
        <end position="225"/>
    </location>
</feature>
<dbReference type="OrthoDB" id="9836384at2759"/>
<feature type="region of interest" description="Disordered" evidence="1">
    <location>
        <begin position="194"/>
        <end position="232"/>
    </location>
</feature>
<feature type="region of interest" description="Disordered" evidence="1">
    <location>
        <begin position="248"/>
        <end position="268"/>
    </location>
</feature>
<keyword evidence="3" id="KW-1185">Reference proteome</keyword>
<organism evidence="2 3">
    <name type="scientific">Phrynocephalus forsythii</name>
    <dbReference type="NCBI Taxonomy" id="171643"/>
    <lineage>
        <taxon>Eukaryota</taxon>
        <taxon>Metazoa</taxon>
        <taxon>Chordata</taxon>
        <taxon>Craniata</taxon>
        <taxon>Vertebrata</taxon>
        <taxon>Euteleostomi</taxon>
        <taxon>Lepidosauria</taxon>
        <taxon>Squamata</taxon>
        <taxon>Bifurcata</taxon>
        <taxon>Unidentata</taxon>
        <taxon>Episquamata</taxon>
        <taxon>Toxicofera</taxon>
        <taxon>Iguania</taxon>
        <taxon>Acrodonta</taxon>
        <taxon>Agamidae</taxon>
        <taxon>Agaminae</taxon>
        <taxon>Phrynocephalus</taxon>
    </lineage>
</organism>
<dbReference type="AlphaFoldDB" id="A0A9Q1ATI5"/>
<dbReference type="EMBL" id="JAPFRF010000016">
    <property type="protein sequence ID" value="KAJ7309530.1"/>
    <property type="molecule type" value="Genomic_DNA"/>
</dbReference>
<dbReference type="PANTHER" id="PTHR36867">
    <property type="entry name" value="MCG131172, ISOFORM CRA_A"/>
    <property type="match status" value="1"/>
</dbReference>
<comment type="caution">
    <text evidence="2">The sequence shown here is derived from an EMBL/GenBank/DDBJ whole genome shotgun (WGS) entry which is preliminary data.</text>
</comment>
<accession>A0A9Q1ATI5</accession>
<name>A0A9Q1ATI5_9SAUR</name>
<reference evidence="2" key="1">
    <citation type="journal article" date="2023" name="DNA Res.">
        <title>Chromosome-level genome assembly of Phrynocephalus forsythii using third-generation DNA sequencing and Hi-C analysis.</title>
        <authorList>
            <person name="Qi Y."/>
            <person name="Zhao W."/>
            <person name="Zhao Y."/>
            <person name="Niu C."/>
            <person name="Cao S."/>
            <person name="Zhang Y."/>
        </authorList>
    </citation>
    <scope>NUCLEOTIDE SEQUENCE</scope>
    <source>
        <tissue evidence="2">Muscle</tissue>
    </source>
</reference>
<dbReference type="Proteomes" id="UP001142489">
    <property type="component" value="Unassembled WGS sequence"/>
</dbReference>